<evidence type="ECO:0000313" key="4">
    <source>
        <dbReference type="Proteomes" id="UP000178270"/>
    </source>
</evidence>
<dbReference type="AlphaFoldDB" id="A0A1F4U331"/>
<accession>A0A1F4U331</accession>
<dbReference type="Proteomes" id="UP000178270">
    <property type="component" value="Unassembled WGS sequence"/>
</dbReference>
<keyword evidence="1" id="KW-0472">Membrane</keyword>
<evidence type="ECO:0000256" key="1">
    <source>
        <dbReference type="SAM" id="Phobius"/>
    </source>
</evidence>
<evidence type="ECO:0000259" key="2">
    <source>
        <dbReference type="Pfam" id="PF13411"/>
    </source>
</evidence>
<evidence type="ECO:0000313" key="3">
    <source>
        <dbReference type="EMBL" id="OGC38693.1"/>
    </source>
</evidence>
<dbReference type="Pfam" id="PF13411">
    <property type="entry name" value="MerR_1"/>
    <property type="match status" value="1"/>
</dbReference>
<dbReference type="GO" id="GO:0003677">
    <property type="term" value="F:DNA binding"/>
    <property type="evidence" value="ECO:0007669"/>
    <property type="project" value="InterPro"/>
</dbReference>
<gene>
    <name evidence="3" type="ORF">A3K42_00180</name>
</gene>
<protein>
    <recommendedName>
        <fullName evidence="2">HTH merR-type domain-containing protein</fullName>
    </recommendedName>
</protein>
<keyword evidence="1" id="KW-0812">Transmembrane</keyword>
<organism evidence="3 4">
    <name type="scientific">candidate division WWE3 bacterium RBG_13_37_7</name>
    <dbReference type="NCBI Taxonomy" id="1802609"/>
    <lineage>
        <taxon>Bacteria</taxon>
        <taxon>Katanobacteria</taxon>
    </lineage>
</organism>
<feature type="transmembrane region" description="Helical" evidence="1">
    <location>
        <begin position="106"/>
        <end position="126"/>
    </location>
</feature>
<name>A0A1F4U331_UNCKA</name>
<dbReference type="GO" id="GO:0006355">
    <property type="term" value="P:regulation of DNA-templated transcription"/>
    <property type="evidence" value="ECO:0007669"/>
    <property type="project" value="InterPro"/>
</dbReference>
<dbReference type="EMBL" id="MEUS01000022">
    <property type="protein sequence ID" value="OGC38693.1"/>
    <property type="molecule type" value="Genomic_DNA"/>
</dbReference>
<reference evidence="3 4" key="1">
    <citation type="journal article" date="2016" name="Nat. Commun.">
        <title>Thousands of microbial genomes shed light on interconnected biogeochemical processes in an aquifer system.</title>
        <authorList>
            <person name="Anantharaman K."/>
            <person name="Brown C.T."/>
            <person name="Hug L.A."/>
            <person name="Sharon I."/>
            <person name="Castelle C.J."/>
            <person name="Probst A.J."/>
            <person name="Thomas B.C."/>
            <person name="Singh A."/>
            <person name="Wilkins M.J."/>
            <person name="Karaoz U."/>
            <person name="Brodie E.L."/>
            <person name="Williams K.H."/>
            <person name="Hubbard S.S."/>
            <person name="Banfield J.F."/>
        </authorList>
    </citation>
    <scope>NUCLEOTIDE SEQUENCE [LARGE SCALE GENOMIC DNA]</scope>
</reference>
<comment type="caution">
    <text evidence="3">The sequence shown here is derived from an EMBL/GenBank/DDBJ whole genome shotgun (WGS) entry which is preliminary data.</text>
</comment>
<keyword evidence="1" id="KW-1133">Transmembrane helix</keyword>
<proteinExistence type="predicted"/>
<dbReference type="InterPro" id="IPR000551">
    <property type="entry name" value="MerR-type_HTH_dom"/>
</dbReference>
<sequence length="221" mass="25408">MENFISLKELIKTAKKDKIDLGTGDPYNRLRYYTKMGWMPHMTRKVNKRGGVEGHYPVWALDTLRKIQELRDTGQTNEDISKKIKANNSLKKVVNSIFEEDSKKRFVTYGIVGLIALILIVEFGFIRINKPKSLNTSLVNPETLNIQLLDSGTAFIPKDNKKVFVKVGNIQQNSKVYVTFKESYSPASRYWVSSIKELEGFTVELDTPVSNTVDFYWWVSN</sequence>
<feature type="domain" description="HTH merR-type" evidence="2">
    <location>
        <begin position="26"/>
        <end position="85"/>
    </location>
</feature>